<feature type="region of interest" description="Disordered" evidence="1">
    <location>
        <begin position="69"/>
        <end position="141"/>
    </location>
</feature>
<reference evidence="4" key="1">
    <citation type="journal article" date="2016" name="Nature">
        <title>The genome of the seagrass Zostera marina reveals angiosperm adaptation to the sea.</title>
        <authorList>
            <person name="Olsen J.L."/>
            <person name="Rouze P."/>
            <person name="Verhelst B."/>
            <person name="Lin Y.-C."/>
            <person name="Bayer T."/>
            <person name="Collen J."/>
            <person name="Dattolo E."/>
            <person name="De Paoli E."/>
            <person name="Dittami S."/>
            <person name="Maumus F."/>
            <person name="Michel G."/>
            <person name="Kersting A."/>
            <person name="Lauritano C."/>
            <person name="Lohaus R."/>
            <person name="Toepel M."/>
            <person name="Tonon T."/>
            <person name="Vanneste K."/>
            <person name="Amirebrahimi M."/>
            <person name="Brakel J."/>
            <person name="Bostroem C."/>
            <person name="Chovatia M."/>
            <person name="Grimwood J."/>
            <person name="Jenkins J.W."/>
            <person name="Jueterbock A."/>
            <person name="Mraz A."/>
            <person name="Stam W.T."/>
            <person name="Tice H."/>
            <person name="Bornberg-Bauer E."/>
            <person name="Green P.J."/>
            <person name="Pearson G.A."/>
            <person name="Procaccini G."/>
            <person name="Duarte C.M."/>
            <person name="Schmutz J."/>
            <person name="Reusch T.B.H."/>
            <person name="Van de Peer Y."/>
        </authorList>
    </citation>
    <scope>NUCLEOTIDE SEQUENCE [LARGE SCALE GENOMIC DNA]</scope>
    <source>
        <strain evidence="4">cv. Finnish</strain>
    </source>
</reference>
<dbReference type="PANTHER" id="PTHR33779:SF11">
    <property type="entry name" value="OS04G0551600 PROTEIN"/>
    <property type="match status" value="1"/>
</dbReference>
<dbReference type="Proteomes" id="UP000036987">
    <property type="component" value="Unassembled WGS sequence"/>
</dbReference>
<dbReference type="AlphaFoldDB" id="A0A0K9PEI0"/>
<evidence type="ECO:0000259" key="2">
    <source>
        <dbReference type="Pfam" id="PF25054"/>
    </source>
</evidence>
<evidence type="ECO:0000313" key="4">
    <source>
        <dbReference type="Proteomes" id="UP000036987"/>
    </source>
</evidence>
<keyword evidence="4" id="KW-1185">Reference proteome</keyword>
<comment type="caution">
    <text evidence="3">The sequence shown here is derived from an EMBL/GenBank/DDBJ whole genome shotgun (WGS) entry which is preliminary data.</text>
</comment>
<dbReference type="InterPro" id="IPR056874">
    <property type="entry name" value="PHD_dom_pln"/>
</dbReference>
<evidence type="ECO:0000256" key="1">
    <source>
        <dbReference type="SAM" id="MobiDB-lite"/>
    </source>
</evidence>
<dbReference type="EMBL" id="LFYR01000915">
    <property type="protein sequence ID" value="KMZ67379.1"/>
    <property type="molecule type" value="Genomic_DNA"/>
</dbReference>
<accession>A0A0K9PEI0</accession>
<dbReference type="OMA" id="QGKEREC"/>
<feature type="compositionally biased region" description="Polar residues" evidence="1">
    <location>
        <begin position="83"/>
        <end position="98"/>
    </location>
</feature>
<dbReference type="OrthoDB" id="1935489at2759"/>
<sequence length="141" mass="15376">MAMNKEGRGSTGTVCCMCGDVGFSDKLFRCVRCVFRFQHKYCGNYYEDNTSSETGGVCDWCRSEYRSCGKHKKLSTGKDPSAASRSVNRSEYCSSQKIKQAKGSDNEDGRGGEVKGKNGGPASSSGKSGARRYKLLKDVMC</sequence>
<feature type="domain" description="PHD-type zinc finger plants" evidence="2">
    <location>
        <begin position="16"/>
        <end position="61"/>
    </location>
</feature>
<dbReference type="Pfam" id="PF25054">
    <property type="entry name" value="PHD_pln"/>
    <property type="match status" value="1"/>
</dbReference>
<dbReference type="PANTHER" id="PTHR33779">
    <property type="entry name" value="EXPRESSED PROTEIN"/>
    <property type="match status" value="1"/>
</dbReference>
<protein>
    <recommendedName>
        <fullName evidence="2">PHD-type zinc finger plants domain-containing protein</fullName>
    </recommendedName>
</protein>
<name>A0A0K9PEI0_ZOSMR</name>
<feature type="compositionally biased region" description="Basic and acidic residues" evidence="1">
    <location>
        <begin position="102"/>
        <end position="116"/>
    </location>
</feature>
<proteinExistence type="predicted"/>
<evidence type="ECO:0000313" key="3">
    <source>
        <dbReference type="EMBL" id="KMZ67379.1"/>
    </source>
</evidence>
<gene>
    <name evidence="3" type="ORF">ZOSMA_26G01290</name>
</gene>
<organism evidence="3 4">
    <name type="scientific">Zostera marina</name>
    <name type="common">Eelgrass</name>
    <dbReference type="NCBI Taxonomy" id="29655"/>
    <lineage>
        <taxon>Eukaryota</taxon>
        <taxon>Viridiplantae</taxon>
        <taxon>Streptophyta</taxon>
        <taxon>Embryophyta</taxon>
        <taxon>Tracheophyta</taxon>
        <taxon>Spermatophyta</taxon>
        <taxon>Magnoliopsida</taxon>
        <taxon>Liliopsida</taxon>
        <taxon>Zosteraceae</taxon>
        <taxon>Zostera</taxon>
    </lineage>
</organism>